<accession>A0A1H8JB42</accession>
<name>A0A1H8JB42_9BURK</name>
<keyword evidence="3 10" id="KW-0808">Transferase</keyword>
<keyword evidence="5 8" id="KW-1133">Transmembrane helix</keyword>
<keyword evidence="4 8" id="KW-0812">Transmembrane</keyword>
<organism evidence="10 11">
    <name type="scientific">Brachymonas denitrificans DSM 15123</name>
    <dbReference type="NCBI Taxonomy" id="1121117"/>
    <lineage>
        <taxon>Bacteria</taxon>
        <taxon>Pseudomonadati</taxon>
        <taxon>Pseudomonadota</taxon>
        <taxon>Betaproteobacteria</taxon>
        <taxon>Burkholderiales</taxon>
        <taxon>Comamonadaceae</taxon>
        <taxon>Brachymonas</taxon>
    </lineage>
</organism>
<comment type="subcellular location">
    <subcellularLocation>
        <location evidence="1">Membrane</location>
        <topology evidence="1">Multi-pass membrane protein</topology>
    </subcellularLocation>
</comment>
<dbReference type="OrthoDB" id="9811884at2"/>
<evidence type="ECO:0000313" key="11">
    <source>
        <dbReference type="Proteomes" id="UP000199531"/>
    </source>
</evidence>
<evidence type="ECO:0000256" key="2">
    <source>
        <dbReference type="ARBA" id="ARBA00022676"/>
    </source>
</evidence>
<sequence>MPQSATASQDTNASALTLSCVIPAYNEADNLARLLPMLREELDRTGMPWEIIVINDGSRDHTRDTLAQLSGQIRGVRAVHFSRNFGKEAAITAGIDMAHGDAVILMDADLQHSPALIPVMLQHWHDGAEVVYAIRSHRDDEKPLKQIGTRLFYRAVNRGARFGIPPNAGDFRLMDRKVVLALRRLPERNRFMKGLYAWAGFRTVAIPYQPLTRESGLSSFNALRLLHFAIDGMTAFTTWPLRVVTLIGMLAALVAFLYGSWVVLAYFIWGNRVSGWSTLIVCILLFSGLQMMSLGVVGEYIARIFEEVKRRPVYIVSEEHGSGLPRKRRATLQPLSGGANTVCPELPDPLPDDVTLQ</sequence>
<evidence type="ECO:0000259" key="9">
    <source>
        <dbReference type="Pfam" id="PF00535"/>
    </source>
</evidence>
<dbReference type="EMBL" id="FOCW01000006">
    <property type="protein sequence ID" value="SEN77328.1"/>
    <property type="molecule type" value="Genomic_DNA"/>
</dbReference>
<evidence type="ECO:0000256" key="3">
    <source>
        <dbReference type="ARBA" id="ARBA00022679"/>
    </source>
</evidence>
<dbReference type="STRING" id="1121117.SAMN02745977_01999"/>
<feature type="transmembrane region" description="Helical" evidence="8">
    <location>
        <begin position="243"/>
        <end position="269"/>
    </location>
</feature>
<dbReference type="Proteomes" id="UP000199531">
    <property type="component" value="Unassembled WGS sequence"/>
</dbReference>
<evidence type="ECO:0000256" key="6">
    <source>
        <dbReference type="ARBA" id="ARBA00023136"/>
    </source>
</evidence>
<dbReference type="PANTHER" id="PTHR48090">
    <property type="entry name" value="UNDECAPRENYL-PHOSPHATE 4-DEOXY-4-FORMAMIDO-L-ARABINOSE TRANSFERASE-RELATED"/>
    <property type="match status" value="1"/>
</dbReference>
<dbReference type="InterPro" id="IPR001173">
    <property type="entry name" value="Glyco_trans_2-like"/>
</dbReference>
<dbReference type="Pfam" id="PF00535">
    <property type="entry name" value="Glycos_transf_2"/>
    <property type="match status" value="1"/>
</dbReference>
<dbReference type="Gene3D" id="3.90.550.10">
    <property type="entry name" value="Spore Coat Polysaccharide Biosynthesis Protein SpsA, Chain A"/>
    <property type="match status" value="1"/>
</dbReference>
<evidence type="ECO:0000256" key="1">
    <source>
        <dbReference type="ARBA" id="ARBA00004141"/>
    </source>
</evidence>
<gene>
    <name evidence="10" type="ORF">SAMN02745977_01999</name>
</gene>
<evidence type="ECO:0000313" key="10">
    <source>
        <dbReference type="EMBL" id="SEN77328.1"/>
    </source>
</evidence>
<dbReference type="AlphaFoldDB" id="A0A1H8JB42"/>
<keyword evidence="6 8" id="KW-0472">Membrane</keyword>
<dbReference type="InterPro" id="IPR029044">
    <property type="entry name" value="Nucleotide-diphossugar_trans"/>
</dbReference>
<reference evidence="10 11" key="1">
    <citation type="submission" date="2016-10" db="EMBL/GenBank/DDBJ databases">
        <authorList>
            <person name="de Groot N.N."/>
        </authorList>
    </citation>
    <scope>NUCLEOTIDE SEQUENCE [LARGE SCALE GENOMIC DNA]</scope>
    <source>
        <strain evidence="10 11">DSM 15123</strain>
    </source>
</reference>
<dbReference type="SUPFAM" id="SSF53448">
    <property type="entry name" value="Nucleotide-diphospho-sugar transferases"/>
    <property type="match status" value="1"/>
</dbReference>
<feature type="domain" description="Glycosyltransferase 2-like" evidence="9">
    <location>
        <begin position="19"/>
        <end position="179"/>
    </location>
</feature>
<dbReference type="RefSeq" id="WP_091817350.1">
    <property type="nucleotide sequence ID" value="NZ_FOCW01000006.1"/>
</dbReference>
<dbReference type="PANTHER" id="PTHR48090:SF1">
    <property type="entry name" value="PROPHAGE BACTOPRENOL GLUCOSYL TRANSFERASE HOMOLOG"/>
    <property type="match status" value="1"/>
</dbReference>
<proteinExistence type="predicted"/>
<keyword evidence="11" id="KW-1185">Reference proteome</keyword>
<protein>
    <submittedName>
        <fullName evidence="10">Glycosyltransferase involved in cell wall bisynthesis</fullName>
    </submittedName>
</protein>
<evidence type="ECO:0000256" key="5">
    <source>
        <dbReference type="ARBA" id="ARBA00022989"/>
    </source>
</evidence>
<dbReference type="GO" id="GO:0005886">
    <property type="term" value="C:plasma membrane"/>
    <property type="evidence" value="ECO:0007669"/>
    <property type="project" value="TreeGrafter"/>
</dbReference>
<feature type="transmembrane region" description="Helical" evidence="8">
    <location>
        <begin position="275"/>
        <end position="302"/>
    </location>
</feature>
<keyword evidence="2" id="KW-0328">Glycosyltransferase</keyword>
<evidence type="ECO:0000256" key="7">
    <source>
        <dbReference type="SAM" id="MobiDB-lite"/>
    </source>
</evidence>
<feature type="region of interest" description="Disordered" evidence="7">
    <location>
        <begin position="335"/>
        <end position="357"/>
    </location>
</feature>
<dbReference type="CDD" id="cd04187">
    <property type="entry name" value="DPM1_like_bac"/>
    <property type="match status" value="1"/>
</dbReference>
<evidence type="ECO:0000256" key="8">
    <source>
        <dbReference type="SAM" id="Phobius"/>
    </source>
</evidence>
<dbReference type="InterPro" id="IPR050256">
    <property type="entry name" value="Glycosyltransferase_2"/>
</dbReference>
<evidence type="ECO:0000256" key="4">
    <source>
        <dbReference type="ARBA" id="ARBA00022692"/>
    </source>
</evidence>
<dbReference type="GO" id="GO:0016757">
    <property type="term" value="F:glycosyltransferase activity"/>
    <property type="evidence" value="ECO:0007669"/>
    <property type="project" value="UniProtKB-KW"/>
</dbReference>